<name>A0A814AKS3_9BILA</name>
<sequence>MTEHEPSFNSLQDTSLPLSVNELTSKRVQQQPPDHYRKQKKQLPLQESKPPKNAAKLHPRTVNTHFVWALVLTIFCFFIIGPCWALFKSRQIRLMIKRNELDRAERLSARVYTGLVMSTVFGVFIWVAILFCSVGLLIAGKLLDSKLI</sequence>
<evidence type="ECO:0000256" key="3">
    <source>
        <dbReference type="ARBA" id="ARBA00022692"/>
    </source>
</evidence>
<dbReference type="InterPro" id="IPR007593">
    <property type="entry name" value="CD225/Dispanin_fam"/>
</dbReference>
<evidence type="ECO:0000313" key="11">
    <source>
        <dbReference type="Proteomes" id="UP000663870"/>
    </source>
</evidence>
<feature type="transmembrane region" description="Helical" evidence="7">
    <location>
        <begin position="107"/>
        <end position="139"/>
    </location>
</feature>
<proteinExistence type="inferred from homology"/>
<dbReference type="Pfam" id="PF04505">
    <property type="entry name" value="CD225"/>
    <property type="match status" value="1"/>
</dbReference>
<protein>
    <recommendedName>
        <fullName evidence="12">Interferon-induced transmembrane protein</fullName>
    </recommendedName>
</protein>
<dbReference type="EMBL" id="CAJNOH010000157">
    <property type="protein sequence ID" value="CAF0913956.1"/>
    <property type="molecule type" value="Genomic_DNA"/>
</dbReference>
<gene>
    <name evidence="9" type="ORF">JXQ802_LOCUS16616</name>
    <name evidence="8" type="ORF">PYM288_LOCUS10173</name>
</gene>
<comment type="caution">
    <text evidence="8">The sequence shown here is derived from an EMBL/GenBank/DDBJ whole genome shotgun (WGS) entry which is preliminary data.</text>
</comment>
<evidence type="ECO:0000256" key="6">
    <source>
        <dbReference type="SAM" id="MobiDB-lite"/>
    </source>
</evidence>
<evidence type="ECO:0000256" key="1">
    <source>
        <dbReference type="ARBA" id="ARBA00004370"/>
    </source>
</evidence>
<keyword evidence="5 7" id="KW-0472">Membrane</keyword>
<accession>A0A814AKS3</accession>
<keyword evidence="3 7" id="KW-0812">Transmembrane</keyword>
<dbReference type="Proteomes" id="UP000663854">
    <property type="component" value="Unassembled WGS sequence"/>
</dbReference>
<comment type="subcellular location">
    <subcellularLocation>
        <location evidence="1">Membrane</location>
    </subcellularLocation>
</comment>
<evidence type="ECO:0000256" key="5">
    <source>
        <dbReference type="ARBA" id="ARBA00023136"/>
    </source>
</evidence>
<evidence type="ECO:0008006" key="12">
    <source>
        <dbReference type="Google" id="ProtNLM"/>
    </source>
</evidence>
<evidence type="ECO:0000313" key="10">
    <source>
        <dbReference type="Proteomes" id="UP000663854"/>
    </source>
</evidence>
<evidence type="ECO:0000313" key="8">
    <source>
        <dbReference type="EMBL" id="CAF0913956.1"/>
    </source>
</evidence>
<keyword evidence="4 7" id="KW-1133">Transmembrane helix</keyword>
<dbReference type="GO" id="GO:0016020">
    <property type="term" value="C:membrane"/>
    <property type="evidence" value="ECO:0007669"/>
    <property type="project" value="UniProtKB-SubCell"/>
</dbReference>
<dbReference type="EMBL" id="CAJNOL010000407">
    <property type="protein sequence ID" value="CAF1050211.1"/>
    <property type="molecule type" value="Genomic_DNA"/>
</dbReference>
<organism evidence="8 10">
    <name type="scientific">Rotaria sordida</name>
    <dbReference type="NCBI Taxonomy" id="392033"/>
    <lineage>
        <taxon>Eukaryota</taxon>
        <taxon>Metazoa</taxon>
        <taxon>Spiralia</taxon>
        <taxon>Gnathifera</taxon>
        <taxon>Rotifera</taxon>
        <taxon>Eurotatoria</taxon>
        <taxon>Bdelloidea</taxon>
        <taxon>Philodinida</taxon>
        <taxon>Philodinidae</taxon>
        <taxon>Rotaria</taxon>
    </lineage>
</organism>
<feature type="compositionally biased region" description="Polar residues" evidence="6">
    <location>
        <begin position="22"/>
        <end position="32"/>
    </location>
</feature>
<keyword evidence="11" id="KW-1185">Reference proteome</keyword>
<evidence type="ECO:0000256" key="2">
    <source>
        <dbReference type="ARBA" id="ARBA00006843"/>
    </source>
</evidence>
<evidence type="ECO:0000256" key="4">
    <source>
        <dbReference type="ARBA" id="ARBA00022989"/>
    </source>
</evidence>
<reference evidence="8" key="1">
    <citation type="submission" date="2021-02" db="EMBL/GenBank/DDBJ databases">
        <authorList>
            <person name="Nowell W R."/>
        </authorList>
    </citation>
    <scope>NUCLEOTIDE SEQUENCE</scope>
</reference>
<evidence type="ECO:0000256" key="7">
    <source>
        <dbReference type="SAM" id="Phobius"/>
    </source>
</evidence>
<feature type="region of interest" description="Disordered" evidence="6">
    <location>
        <begin position="22"/>
        <end position="56"/>
    </location>
</feature>
<dbReference type="AlphaFoldDB" id="A0A814AKS3"/>
<feature type="transmembrane region" description="Helical" evidence="7">
    <location>
        <begin position="66"/>
        <end position="87"/>
    </location>
</feature>
<dbReference type="Proteomes" id="UP000663870">
    <property type="component" value="Unassembled WGS sequence"/>
</dbReference>
<evidence type="ECO:0000313" key="9">
    <source>
        <dbReference type="EMBL" id="CAF1050211.1"/>
    </source>
</evidence>
<comment type="similarity">
    <text evidence="2">Belongs to the CD225/Dispanin family.</text>
</comment>